<gene>
    <name evidence="1" type="ORF">Agub_g1534</name>
</gene>
<comment type="caution">
    <text evidence="1">The sequence shown here is derived from an EMBL/GenBank/DDBJ whole genome shotgun (WGS) entry which is preliminary data.</text>
</comment>
<keyword evidence="2" id="KW-1185">Reference proteome</keyword>
<name>A0AAD3HHC9_9CHLO</name>
<accession>A0AAD3HHC9</accession>
<evidence type="ECO:0000313" key="1">
    <source>
        <dbReference type="EMBL" id="GFR40882.1"/>
    </source>
</evidence>
<feature type="non-terminal residue" evidence="1">
    <location>
        <position position="126"/>
    </location>
</feature>
<dbReference type="EMBL" id="BMAR01000001">
    <property type="protein sequence ID" value="GFR40882.1"/>
    <property type="molecule type" value="Genomic_DNA"/>
</dbReference>
<organism evidence="1 2">
    <name type="scientific">Astrephomene gubernaculifera</name>
    <dbReference type="NCBI Taxonomy" id="47775"/>
    <lineage>
        <taxon>Eukaryota</taxon>
        <taxon>Viridiplantae</taxon>
        <taxon>Chlorophyta</taxon>
        <taxon>core chlorophytes</taxon>
        <taxon>Chlorophyceae</taxon>
        <taxon>CS clade</taxon>
        <taxon>Chlamydomonadales</taxon>
        <taxon>Astrephomenaceae</taxon>
        <taxon>Astrephomene</taxon>
    </lineage>
</organism>
<proteinExistence type="predicted"/>
<evidence type="ECO:0000313" key="2">
    <source>
        <dbReference type="Proteomes" id="UP001054857"/>
    </source>
</evidence>
<dbReference type="Proteomes" id="UP001054857">
    <property type="component" value="Unassembled WGS sequence"/>
</dbReference>
<dbReference type="AlphaFoldDB" id="A0AAD3HHC9"/>
<reference evidence="1 2" key="1">
    <citation type="journal article" date="2021" name="Sci. Rep.">
        <title>Genome sequencing of the multicellular alga Astrephomene provides insights into convergent evolution of germ-soma differentiation.</title>
        <authorList>
            <person name="Yamashita S."/>
            <person name="Yamamoto K."/>
            <person name="Matsuzaki R."/>
            <person name="Suzuki S."/>
            <person name="Yamaguchi H."/>
            <person name="Hirooka S."/>
            <person name="Minakuchi Y."/>
            <person name="Miyagishima S."/>
            <person name="Kawachi M."/>
            <person name="Toyoda A."/>
            <person name="Nozaki H."/>
        </authorList>
    </citation>
    <scope>NUCLEOTIDE SEQUENCE [LARGE SCALE GENOMIC DNA]</scope>
    <source>
        <strain evidence="1 2">NIES-4017</strain>
    </source>
</reference>
<sequence length="126" mass="14019">WSSRTAGAYAVRYKFYRKRQGLRGRFLLPPMAGRNHPPLEKLRGAVIEESMALDEGAQCGQPTQEEILEWQAKVGALKRENALLLTQMARAVKCLNAVTAENQLLMTEVASLQPAAGPPPSQDFRR</sequence>
<protein>
    <submittedName>
        <fullName evidence="1">Uncharacterized protein</fullName>
    </submittedName>
</protein>